<accession>A0A0C9XZG4</accession>
<dbReference type="AlphaFoldDB" id="A0A0C9XZG4"/>
<dbReference type="HOGENOM" id="CLU_868970_0_0_1"/>
<name>A0A0C9XZG4_9AGAR</name>
<dbReference type="Gene3D" id="3.40.50.410">
    <property type="entry name" value="von Willebrand factor, type A domain"/>
    <property type="match status" value="1"/>
</dbReference>
<gene>
    <name evidence="2" type="ORF">K443DRAFT_131518</name>
</gene>
<protein>
    <recommendedName>
        <fullName evidence="4">VWFA domain-containing protein</fullName>
    </recommendedName>
</protein>
<dbReference type="STRING" id="1095629.A0A0C9XZG4"/>
<keyword evidence="3" id="KW-1185">Reference proteome</keyword>
<evidence type="ECO:0008006" key="4">
    <source>
        <dbReference type="Google" id="ProtNLM"/>
    </source>
</evidence>
<dbReference type="OrthoDB" id="2142040at2759"/>
<evidence type="ECO:0000313" key="2">
    <source>
        <dbReference type="EMBL" id="KIK03117.1"/>
    </source>
</evidence>
<proteinExistence type="predicted"/>
<evidence type="ECO:0000256" key="1">
    <source>
        <dbReference type="SAM" id="MobiDB-lite"/>
    </source>
</evidence>
<organism evidence="2 3">
    <name type="scientific">Laccaria amethystina LaAM-08-1</name>
    <dbReference type="NCBI Taxonomy" id="1095629"/>
    <lineage>
        <taxon>Eukaryota</taxon>
        <taxon>Fungi</taxon>
        <taxon>Dikarya</taxon>
        <taxon>Basidiomycota</taxon>
        <taxon>Agaricomycotina</taxon>
        <taxon>Agaricomycetes</taxon>
        <taxon>Agaricomycetidae</taxon>
        <taxon>Agaricales</taxon>
        <taxon>Agaricineae</taxon>
        <taxon>Hydnangiaceae</taxon>
        <taxon>Laccaria</taxon>
    </lineage>
</organism>
<reference evidence="3" key="2">
    <citation type="submission" date="2015-01" db="EMBL/GenBank/DDBJ databases">
        <title>Evolutionary Origins and Diversification of the Mycorrhizal Mutualists.</title>
        <authorList>
            <consortium name="DOE Joint Genome Institute"/>
            <consortium name="Mycorrhizal Genomics Consortium"/>
            <person name="Kohler A."/>
            <person name="Kuo A."/>
            <person name="Nagy L.G."/>
            <person name="Floudas D."/>
            <person name="Copeland A."/>
            <person name="Barry K.W."/>
            <person name="Cichocki N."/>
            <person name="Veneault-Fourrey C."/>
            <person name="LaButti K."/>
            <person name="Lindquist E.A."/>
            <person name="Lipzen A."/>
            <person name="Lundell T."/>
            <person name="Morin E."/>
            <person name="Murat C."/>
            <person name="Riley R."/>
            <person name="Ohm R."/>
            <person name="Sun H."/>
            <person name="Tunlid A."/>
            <person name="Henrissat B."/>
            <person name="Grigoriev I.V."/>
            <person name="Hibbett D.S."/>
            <person name="Martin F."/>
        </authorList>
    </citation>
    <scope>NUCLEOTIDE SEQUENCE [LARGE SCALE GENOMIC DNA]</scope>
    <source>
        <strain evidence="3">LaAM-08-1</strain>
    </source>
</reference>
<reference evidence="2 3" key="1">
    <citation type="submission" date="2014-04" db="EMBL/GenBank/DDBJ databases">
        <authorList>
            <consortium name="DOE Joint Genome Institute"/>
            <person name="Kuo A."/>
            <person name="Kohler A."/>
            <person name="Nagy L.G."/>
            <person name="Floudas D."/>
            <person name="Copeland A."/>
            <person name="Barry K.W."/>
            <person name="Cichocki N."/>
            <person name="Veneault-Fourrey C."/>
            <person name="LaButti K."/>
            <person name="Lindquist E.A."/>
            <person name="Lipzen A."/>
            <person name="Lundell T."/>
            <person name="Morin E."/>
            <person name="Murat C."/>
            <person name="Sun H."/>
            <person name="Tunlid A."/>
            <person name="Henrissat B."/>
            <person name="Grigoriev I.V."/>
            <person name="Hibbett D.S."/>
            <person name="Martin F."/>
            <person name="Nordberg H.P."/>
            <person name="Cantor M.N."/>
            <person name="Hua S.X."/>
        </authorList>
    </citation>
    <scope>NUCLEOTIDE SEQUENCE [LARGE SCALE GENOMIC DNA]</scope>
    <source>
        <strain evidence="2 3">LaAM-08-1</strain>
    </source>
</reference>
<evidence type="ECO:0000313" key="3">
    <source>
        <dbReference type="Proteomes" id="UP000054477"/>
    </source>
</evidence>
<dbReference type="SUPFAM" id="SSF53300">
    <property type="entry name" value="vWA-like"/>
    <property type="match status" value="1"/>
</dbReference>
<sequence>MYFETKQTQQSWYTHPPPSYYPNEGDLKSFYEKASSSKDDPLDSQLSILESYNTIFILDDSGSMLGSSGLGNQTLWQLVLEALRPLAIKAAKYDNDGVDIYLINQYCQGGNNLKNVQSIERFFLGLNAKRQALTDIGRKLEDVTRAYLSDIRLGKPCKPLNVIIITDGAPTDKSDLEAFIYSTAKLLDAGNYPPSQVKPPRFRVYLSLNKTIAQFGIQFIQIGNDREATAYLDKLDDDRDERKRKRLSFWSRKPKQRAARDIVDTTKSVPNSQFNSEYLAKALLGGIYRRIDREGSGRVED</sequence>
<feature type="region of interest" description="Disordered" evidence="1">
    <location>
        <begin position="1"/>
        <end position="20"/>
    </location>
</feature>
<feature type="compositionally biased region" description="Polar residues" evidence="1">
    <location>
        <begin position="1"/>
        <end position="13"/>
    </location>
</feature>
<dbReference type="InterPro" id="IPR036465">
    <property type="entry name" value="vWFA_dom_sf"/>
</dbReference>
<dbReference type="PANTHER" id="PTHR34706:SF1">
    <property type="entry name" value="VWFA DOMAIN-CONTAINING PROTEIN"/>
    <property type="match status" value="1"/>
</dbReference>
<dbReference type="EMBL" id="KN838583">
    <property type="protein sequence ID" value="KIK03117.1"/>
    <property type="molecule type" value="Genomic_DNA"/>
</dbReference>
<dbReference type="PANTHER" id="PTHR34706">
    <property type="entry name" value="SLR1338 PROTEIN"/>
    <property type="match status" value="1"/>
</dbReference>
<dbReference type="Proteomes" id="UP000054477">
    <property type="component" value="Unassembled WGS sequence"/>
</dbReference>